<accession>A0ABZ0YRQ7</accession>
<evidence type="ECO:0000313" key="2">
    <source>
        <dbReference type="Proteomes" id="UP001324794"/>
    </source>
</evidence>
<sequence>MQGAEVAEAVRKKRFLINALLFSASLPSGGGSDPALKHAVTGHFLQAVVLELLVKIFYELDTNKGAPFTHNLPRIYRDLKSATQQHIEAKYDEARERKRKLFVQIPDVTFHPFSDVLRNNEKTVKNFKYDGMGVDSNSAFDSTFFQEIFSYIDQRVDQLSV</sequence>
<name>A0ABZ0YRQ7_9GAMM</name>
<evidence type="ECO:0008006" key="3">
    <source>
        <dbReference type="Google" id="ProtNLM"/>
    </source>
</evidence>
<evidence type="ECO:0000313" key="1">
    <source>
        <dbReference type="EMBL" id="WQH14845.1"/>
    </source>
</evidence>
<keyword evidence="2" id="KW-1185">Reference proteome</keyword>
<organism evidence="1 2">
    <name type="scientific">Vreelandella neptunia</name>
    <dbReference type="NCBI Taxonomy" id="115551"/>
    <lineage>
        <taxon>Bacteria</taxon>
        <taxon>Pseudomonadati</taxon>
        <taxon>Pseudomonadota</taxon>
        <taxon>Gammaproteobacteria</taxon>
        <taxon>Oceanospirillales</taxon>
        <taxon>Halomonadaceae</taxon>
        <taxon>Vreelandella</taxon>
    </lineage>
</organism>
<dbReference type="Proteomes" id="UP001324794">
    <property type="component" value="Chromosome"/>
</dbReference>
<proteinExistence type="predicted"/>
<gene>
    <name evidence="1" type="ORF">SR894_10000</name>
</gene>
<reference evidence="1 2" key="1">
    <citation type="submission" date="2023-11" db="EMBL/GenBank/DDBJ databases">
        <title>MicrobeMod: A computational toolkit for identifying prokaryotic methylation and restriction-modification with nanopore sequencing.</title>
        <authorList>
            <person name="Crits-Christoph A."/>
            <person name="Kang S.C."/>
            <person name="Lee H."/>
            <person name="Ostrov N."/>
        </authorList>
    </citation>
    <scope>NUCLEOTIDE SEQUENCE [LARGE SCALE GENOMIC DNA]</scope>
    <source>
        <strain evidence="1 2">ATCC BAA-805</strain>
    </source>
</reference>
<dbReference type="RefSeq" id="WP_133733709.1">
    <property type="nucleotide sequence ID" value="NZ_CP140255.1"/>
</dbReference>
<protein>
    <recommendedName>
        <fullName evidence="3">HEPN domain-containing protein</fullName>
    </recommendedName>
</protein>
<dbReference type="EMBL" id="CP140255">
    <property type="protein sequence ID" value="WQH14845.1"/>
    <property type="molecule type" value="Genomic_DNA"/>
</dbReference>